<name>A0A8S9YXC9_9TREM</name>
<keyword evidence="1" id="KW-0812">Transmembrane</keyword>
<proteinExistence type="predicted"/>
<dbReference type="AlphaFoldDB" id="A0A8S9YXC9"/>
<evidence type="ECO:0000256" key="1">
    <source>
        <dbReference type="SAM" id="Phobius"/>
    </source>
</evidence>
<protein>
    <submittedName>
        <fullName evidence="2">Uncharacterized protein</fullName>
    </submittedName>
</protein>
<keyword evidence="1" id="KW-1133">Transmembrane helix</keyword>
<sequence length="92" mass="10084">MQCPFFFAVSLGGILTFVVYDSAELKFCAGLGLALINGTVLFPSTVTCWISPAFVERPLQQLTMNTLAENVQVITHCDTGLVLQVRQTKYPV</sequence>
<evidence type="ECO:0000313" key="2">
    <source>
        <dbReference type="EMBL" id="KAF7257631.1"/>
    </source>
</evidence>
<feature type="transmembrane region" description="Helical" evidence="1">
    <location>
        <begin position="29"/>
        <end position="55"/>
    </location>
</feature>
<comment type="caution">
    <text evidence="2">The sequence shown here is derived from an EMBL/GenBank/DDBJ whole genome shotgun (WGS) entry which is preliminary data.</text>
</comment>
<organism evidence="2 3">
    <name type="scientific">Paragonimus skrjabini miyazakii</name>
    <dbReference type="NCBI Taxonomy" id="59628"/>
    <lineage>
        <taxon>Eukaryota</taxon>
        <taxon>Metazoa</taxon>
        <taxon>Spiralia</taxon>
        <taxon>Lophotrochozoa</taxon>
        <taxon>Platyhelminthes</taxon>
        <taxon>Trematoda</taxon>
        <taxon>Digenea</taxon>
        <taxon>Plagiorchiida</taxon>
        <taxon>Troglotremata</taxon>
        <taxon>Troglotrematidae</taxon>
        <taxon>Paragonimus</taxon>
    </lineage>
</organism>
<keyword evidence="1" id="KW-0472">Membrane</keyword>
<keyword evidence="3" id="KW-1185">Reference proteome</keyword>
<dbReference type="EMBL" id="JTDE01002250">
    <property type="protein sequence ID" value="KAF7257631.1"/>
    <property type="molecule type" value="Genomic_DNA"/>
</dbReference>
<accession>A0A8S9YXC9</accession>
<evidence type="ECO:0000313" key="3">
    <source>
        <dbReference type="Proteomes" id="UP000822476"/>
    </source>
</evidence>
<feature type="transmembrane region" description="Helical" evidence="1">
    <location>
        <begin position="5"/>
        <end position="23"/>
    </location>
</feature>
<reference evidence="2" key="1">
    <citation type="submission" date="2019-07" db="EMBL/GenBank/DDBJ databases">
        <title>Annotation for the trematode Paragonimus miyazaki's.</title>
        <authorList>
            <person name="Choi Y.-J."/>
        </authorList>
    </citation>
    <scope>NUCLEOTIDE SEQUENCE</scope>
    <source>
        <strain evidence="2">Japan</strain>
    </source>
</reference>
<dbReference type="Proteomes" id="UP000822476">
    <property type="component" value="Unassembled WGS sequence"/>
</dbReference>
<gene>
    <name evidence="2" type="ORF">EG68_05506</name>
</gene>